<dbReference type="Gene3D" id="3.30.470.30">
    <property type="entry name" value="DNA ligase/mRNA capping enzyme"/>
    <property type="match status" value="1"/>
</dbReference>
<feature type="region of interest" description="Disordered" evidence="11">
    <location>
        <begin position="840"/>
        <end position="896"/>
    </location>
</feature>
<keyword evidence="4" id="KW-0808">Transferase</keyword>
<feature type="compositionally biased region" description="Basic and acidic residues" evidence="11">
    <location>
        <begin position="735"/>
        <end position="745"/>
    </location>
</feature>
<evidence type="ECO:0000256" key="3">
    <source>
        <dbReference type="ARBA" id="ARBA00022664"/>
    </source>
</evidence>
<dbReference type="PROSITE" id="PS50056">
    <property type="entry name" value="TYR_PHOSPHATASE_2"/>
    <property type="match status" value="1"/>
</dbReference>
<keyword evidence="14" id="KW-1185">Reference proteome</keyword>
<dbReference type="InterPro" id="IPR051029">
    <property type="entry name" value="mRNA_Capping_Enz/RNA_Phosphat"/>
</dbReference>
<evidence type="ECO:0000256" key="8">
    <source>
        <dbReference type="ARBA" id="ARBA00023134"/>
    </source>
</evidence>
<dbReference type="InterPro" id="IPR012340">
    <property type="entry name" value="NA-bd_OB-fold"/>
</dbReference>
<dbReference type="EC" id="2.7.7.50" evidence="2"/>
<protein>
    <recommendedName>
        <fullName evidence="2">mRNA guanylyltransferase</fullName>
        <ecNumber evidence="2">2.7.7.50</ecNumber>
    </recommendedName>
</protein>
<dbReference type="GO" id="GO:0005524">
    <property type="term" value="F:ATP binding"/>
    <property type="evidence" value="ECO:0007669"/>
    <property type="project" value="InterPro"/>
</dbReference>
<dbReference type="InterPro" id="IPR013846">
    <property type="entry name" value="mRNA_cap_enzyme_C"/>
</dbReference>
<keyword evidence="5" id="KW-0548">Nucleotidyltransferase</keyword>
<evidence type="ECO:0000256" key="2">
    <source>
        <dbReference type="ARBA" id="ARBA00012475"/>
    </source>
</evidence>
<dbReference type="STRING" id="1157962.A0A250XNC7"/>
<reference evidence="13 14" key="1">
    <citation type="submission" date="2017-08" db="EMBL/GenBank/DDBJ databases">
        <title>Acidophilic green algal genome provides insights into adaptation to an acidic environment.</title>
        <authorList>
            <person name="Hirooka S."/>
            <person name="Hirose Y."/>
            <person name="Kanesaki Y."/>
            <person name="Higuchi S."/>
            <person name="Fujiwara T."/>
            <person name="Onuma R."/>
            <person name="Era A."/>
            <person name="Ohbayashi R."/>
            <person name="Uzuka A."/>
            <person name="Nozaki H."/>
            <person name="Yoshikawa H."/>
            <person name="Miyagishima S.Y."/>
        </authorList>
    </citation>
    <scope>NUCLEOTIDE SEQUENCE [LARGE SCALE GENOMIC DNA]</scope>
    <source>
        <strain evidence="13 14">NIES-2499</strain>
    </source>
</reference>
<feature type="compositionally biased region" description="Polar residues" evidence="11">
    <location>
        <begin position="224"/>
        <end position="233"/>
    </location>
</feature>
<dbReference type="InterPro" id="IPR001339">
    <property type="entry name" value="mRNA_cap_enzyme_adenylation"/>
</dbReference>
<sequence length="906" mass="103120">MYTHRQLELPPGWVDCPCFGSPPSVSGRVLNVIPSKVPLSYDYAQLIPRGKMYTLRDALAMLEKQNMNVGMVLDLTNSSRYYNFASEVPNAEQRGMFYRKVPCRGRGQTPPPAAVNQAVWEIFTFLEYFPQRYVLVHCTHGFNRTGFIITCALTRLFESSVERSIKNFAEGRPPGIYKDAYVEELFRYHHERRSKSKIPTPPVPTWKSHDGRDDDEDAGEDTVSENMPSSEGSLRSHDKIFEIGEQILPEEADFILQTVSKVILPERPDIKFPGSQPVSLDRQNLARIWGNRYWVTWKADGTRYMMLIERRGCYLIDRAANVARVQMRFPTASKPTNPSVRPFYPVGRPHHLTLLDGEMVVDHDKESNTYTRRFLVYDMMAVCDRALVTEPFVNRYSQIETLLIQPRKAEMQYIAEPHCTLKPGQVLKPGQTRPLKYETYPLEYQYRNEPFSIRRKEFHPLHQAQKLITKLIPQLCHEADGLILQPADDCYKALTTQELLKWKFSHLNSVDFKLRCVTNAQGELVENQLLLMERSSGRRGGHYENHQQTHYRAVEGVGVHFPEDMKPMLLHDRIIECTWSNELNMWSFLRVREDKTEPNAAHVYAKVVDSIRDNIGEEELLSYLVKCFLLGDAYEADRRHVPPGQMPAMPEDAPTMEPEAENEENGVPGSSSWEAQNDDEDHEHAASYQGLDPVDKSWGDDVGEGQGQGHKPETTTEVSNDPLTREGGMYSQSDRSVEGRRDPAIRQRGSAGQQPAGRSDWRRGPEASNYRKGFLTGSEAHRVPRAPYDPMEPDSRIFDMGTMPLSPVWVFHHEEGLDGPVRDIAALVAEEQAMISCRDGAKCVSSPGPSRADESGHQEGQDADLRAKRPRIHDSSVAHSAPPSLHNKISFPTLPTDPFYFADEPK</sequence>
<dbReference type="Gene3D" id="2.40.50.140">
    <property type="entry name" value="Nucleic acid-binding proteins"/>
    <property type="match status" value="1"/>
</dbReference>
<dbReference type="PROSITE" id="PS00383">
    <property type="entry name" value="TYR_PHOSPHATASE_1"/>
    <property type="match status" value="1"/>
</dbReference>
<evidence type="ECO:0000256" key="1">
    <source>
        <dbReference type="ARBA" id="ARBA00004123"/>
    </source>
</evidence>
<feature type="region of interest" description="Disordered" evidence="11">
    <location>
        <begin position="640"/>
        <end position="790"/>
    </location>
</feature>
<accession>A0A250XNC7</accession>
<dbReference type="InterPro" id="IPR029021">
    <property type="entry name" value="Prot-tyrosine_phosphatase-like"/>
</dbReference>
<keyword evidence="6" id="KW-0547">Nucleotide-binding</keyword>
<dbReference type="InterPro" id="IPR000387">
    <property type="entry name" value="Tyr_Pase_dom"/>
</dbReference>
<feature type="domain" description="Tyrosine specific protein phosphatases" evidence="12">
    <location>
        <begin position="134"/>
        <end position="183"/>
    </location>
</feature>
<proteinExistence type="predicted"/>
<evidence type="ECO:0000256" key="6">
    <source>
        <dbReference type="ARBA" id="ARBA00022741"/>
    </source>
</evidence>
<dbReference type="SUPFAM" id="SSF50249">
    <property type="entry name" value="Nucleic acid-binding proteins"/>
    <property type="match status" value="1"/>
</dbReference>
<name>A0A250XNC7_9CHLO</name>
<evidence type="ECO:0000256" key="5">
    <source>
        <dbReference type="ARBA" id="ARBA00022695"/>
    </source>
</evidence>
<feature type="compositionally biased region" description="Basic and acidic residues" evidence="11">
    <location>
        <begin position="851"/>
        <end position="876"/>
    </location>
</feature>
<organism evidence="13 14">
    <name type="scientific">Chlamydomonas eustigma</name>
    <dbReference type="NCBI Taxonomy" id="1157962"/>
    <lineage>
        <taxon>Eukaryota</taxon>
        <taxon>Viridiplantae</taxon>
        <taxon>Chlorophyta</taxon>
        <taxon>core chlorophytes</taxon>
        <taxon>Chlorophyceae</taxon>
        <taxon>CS clade</taxon>
        <taxon>Chlamydomonadales</taxon>
        <taxon>Chlamydomonadaceae</taxon>
        <taxon>Chlamydomonas</taxon>
    </lineage>
</organism>
<evidence type="ECO:0000313" key="14">
    <source>
        <dbReference type="Proteomes" id="UP000232323"/>
    </source>
</evidence>
<keyword evidence="8" id="KW-0342">GTP-binding</keyword>
<dbReference type="CDD" id="cd07895">
    <property type="entry name" value="Adenylation_mRNA_capping"/>
    <property type="match status" value="1"/>
</dbReference>
<dbReference type="Pfam" id="PF03919">
    <property type="entry name" value="mRNA_cap_C"/>
    <property type="match status" value="1"/>
</dbReference>
<comment type="caution">
    <text evidence="13">The sequence shown here is derived from an EMBL/GenBank/DDBJ whole genome shotgun (WGS) entry which is preliminary data.</text>
</comment>
<dbReference type="SUPFAM" id="SSF56091">
    <property type="entry name" value="DNA ligase/mRNA capping enzyme, catalytic domain"/>
    <property type="match status" value="1"/>
</dbReference>
<comment type="subcellular location">
    <subcellularLocation>
        <location evidence="1">Nucleus</location>
    </subcellularLocation>
</comment>
<keyword evidence="3" id="KW-0507">mRNA processing</keyword>
<dbReference type="OrthoDB" id="200924at2759"/>
<dbReference type="SUPFAM" id="SSF52799">
    <property type="entry name" value="(Phosphotyrosine protein) phosphatases II"/>
    <property type="match status" value="1"/>
</dbReference>
<keyword evidence="7" id="KW-0506">mRNA capping</keyword>
<keyword evidence="9" id="KW-0539">Nucleus</keyword>
<gene>
    <name evidence="13" type="ORF">CEUSTIGMA_g11998.t1</name>
</gene>
<dbReference type="Pfam" id="PF01331">
    <property type="entry name" value="mRNA_cap_enzyme"/>
    <property type="match status" value="2"/>
</dbReference>
<evidence type="ECO:0000259" key="12">
    <source>
        <dbReference type="PROSITE" id="PS50056"/>
    </source>
</evidence>
<dbReference type="Proteomes" id="UP000232323">
    <property type="component" value="Unassembled WGS sequence"/>
</dbReference>
<dbReference type="GO" id="GO:0005525">
    <property type="term" value="F:GTP binding"/>
    <property type="evidence" value="ECO:0007669"/>
    <property type="project" value="UniProtKB-KW"/>
</dbReference>
<dbReference type="Gene3D" id="3.90.190.10">
    <property type="entry name" value="Protein tyrosine phosphatase superfamily"/>
    <property type="match status" value="1"/>
</dbReference>
<evidence type="ECO:0000256" key="4">
    <source>
        <dbReference type="ARBA" id="ARBA00022679"/>
    </source>
</evidence>
<dbReference type="PANTHER" id="PTHR10367">
    <property type="entry name" value="MRNA-CAPPING ENZYME"/>
    <property type="match status" value="1"/>
</dbReference>
<feature type="region of interest" description="Disordered" evidence="11">
    <location>
        <begin position="193"/>
        <end position="235"/>
    </location>
</feature>
<comment type="catalytic activity">
    <reaction evidence="10">
        <text>a 5'-end diphospho-ribonucleoside in mRNA + GTP + H(+) = a 5'-end (5'-triphosphoguanosine)-ribonucleoside in mRNA + diphosphate</text>
        <dbReference type="Rhea" id="RHEA:67012"/>
        <dbReference type="Rhea" id="RHEA-COMP:17165"/>
        <dbReference type="Rhea" id="RHEA-COMP:17166"/>
        <dbReference type="ChEBI" id="CHEBI:15378"/>
        <dbReference type="ChEBI" id="CHEBI:33019"/>
        <dbReference type="ChEBI" id="CHEBI:37565"/>
        <dbReference type="ChEBI" id="CHEBI:167616"/>
        <dbReference type="ChEBI" id="CHEBI:167617"/>
        <dbReference type="EC" id="2.7.7.50"/>
    </reaction>
    <physiologicalReaction direction="left-to-right" evidence="10">
        <dbReference type="Rhea" id="RHEA:67013"/>
    </physiologicalReaction>
</comment>
<dbReference type="GO" id="GO:0006370">
    <property type="term" value="P:7-methylguanosine mRNA capping"/>
    <property type="evidence" value="ECO:0007669"/>
    <property type="project" value="UniProtKB-KW"/>
</dbReference>
<evidence type="ECO:0000256" key="7">
    <source>
        <dbReference type="ARBA" id="ARBA00023042"/>
    </source>
</evidence>
<evidence type="ECO:0000313" key="13">
    <source>
        <dbReference type="EMBL" id="GAX84577.1"/>
    </source>
</evidence>
<dbReference type="AlphaFoldDB" id="A0A250XNC7"/>
<dbReference type="InterPro" id="IPR016130">
    <property type="entry name" value="Tyr_Pase_AS"/>
</dbReference>
<dbReference type="EMBL" id="BEGY01000129">
    <property type="protein sequence ID" value="GAX84577.1"/>
    <property type="molecule type" value="Genomic_DNA"/>
</dbReference>
<dbReference type="GO" id="GO:0004484">
    <property type="term" value="F:mRNA guanylyltransferase activity"/>
    <property type="evidence" value="ECO:0007669"/>
    <property type="project" value="UniProtKB-EC"/>
</dbReference>
<feature type="compositionally biased region" description="Acidic residues" evidence="11">
    <location>
        <begin position="213"/>
        <end position="223"/>
    </location>
</feature>
<dbReference type="PANTHER" id="PTHR10367:SF17">
    <property type="entry name" value="MRNA-CAPPING ENZYME"/>
    <property type="match status" value="1"/>
</dbReference>
<dbReference type="GO" id="GO:0016787">
    <property type="term" value="F:hydrolase activity"/>
    <property type="evidence" value="ECO:0007669"/>
    <property type="project" value="UniProtKB-ARBA"/>
</dbReference>
<evidence type="ECO:0000256" key="11">
    <source>
        <dbReference type="SAM" id="MobiDB-lite"/>
    </source>
</evidence>
<evidence type="ECO:0000256" key="10">
    <source>
        <dbReference type="ARBA" id="ARBA00044624"/>
    </source>
</evidence>
<evidence type="ECO:0000256" key="9">
    <source>
        <dbReference type="ARBA" id="ARBA00023242"/>
    </source>
</evidence>
<dbReference type="GO" id="GO:0005634">
    <property type="term" value="C:nucleus"/>
    <property type="evidence" value="ECO:0007669"/>
    <property type="project" value="UniProtKB-SubCell"/>
</dbReference>